<evidence type="ECO:0000256" key="5">
    <source>
        <dbReference type="ARBA" id="ARBA00022692"/>
    </source>
</evidence>
<keyword evidence="7" id="KW-0677">Repeat</keyword>
<dbReference type="InterPro" id="IPR023299">
    <property type="entry name" value="ATPase_P-typ_cyto_dom_N"/>
</dbReference>
<dbReference type="GO" id="GO:0055070">
    <property type="term" value="P:copper ion homeostasis"/>
    <property type="evidence" value="ECO:0000318"/>
    <property type="project" value="GO_Central"/>
</dbReference>
<evidence type="ECO:0000256" key="13">
    <source>
        <dbReference type="ARBA" id="ARBA00023008"/>
    </source>
</evidence>
<evidence type="ECO:0000256" key="14">
    <source>
        <dbReference type="ARBA" id="ARBA00023065"/>
    </source>
</evidence>
<evidence type="ECO:0000256" key="6">
    <source>
        <dbReference type="ARBA" id="ARBA00022723"/>
    </source>
</evidence>
<dbReference type="SFLD" id="SFLDG00002">
    <property type="entry name" value="C1.7:_P-type_atpase_like"/>
    <property type="match status" value="1"/>
</dbReference>
<feature type="transmembrane region" description="Helical" evidence="18">
    <location>
        <begin position="585"/>
        <end position="606"/>
    </location>
</feature>
<evidence type="ECO:0000256" key="12">
    <source>
        <dbReference type="ARBA" id="ARBA00022989"/>
    </source>
</evidence>
<evidence type="ECO:0000256" key="15">
    <source>
        <dbReference type="ARBA" id="ARBA00023136"/>
    </source>
</evidence>
<dbReference type="Pfam" id="PF00403">
    <property type="entry name" value="HMA"/>
    <property type="match status" value="3"/>
</dbReference>
<dbReference type="Proteomes" id="UP000008311">
    <property type="component" value="Unassembled WGS sequence"/>
</dbReference>
<feature type="domain" description="HMA" evidence="19">
    <location>
        <begin position="38"/>
        <end position="104"/>
    </location>
</feature>
<dbReference type="SFLD" id="SFLDF00027">
    <property type="entry name" value="p-type_atpase"/>
    <property type="match status" value="1"/>
</dbReference>
<feature type="transmembrane region" description="Helical" evidence="18">
    <location>
        <begin position="546"/>
        <end position="565"/>
    </location>
</feature>
<evidence type="ECO:0000259" key="19">
    <source>
        <dbReference type="PROSITE" id="PS50846"/>
    </source>
</evidence>
<evidence type="ECO:0000256" key="4">
    <source>
        <dbReference type="ARBA" id="ARBA00022448"/>
    </source>
</evidence>
<dbReference type="PROSITE" id="PS01047">
    <property type="entry name" value="HMA_1"/>
    <property type="match status" value="1"/>
</dbReference>
<keyword evidence="20" id="KW-0378">Hydrolase</keyword>
<evidence type="ECO:0000256" key="7">
    <source>
        <dbReference type="ARBA" id="ARBA00022737"/>
    </source>
</evidence>
<dbReference type="eggNOG" id="KOG0207">
    <property type="taxonomic scope" value="Eukaryota"/>
</dbReference>
<reference evidence="21" key="1">
    <citation type="journal article" date="2010" name="Nat. Biotechnol.">
        <title>Draft genome sequence of the oilseed species Ricinus communis.</title>
        <authorList>
            <person name="Chan A.P."/>
            <person name="Crabtree J."/>
            <person name="Zhao Q."/>
            <person name="Lorenzi H."/>
            <person name="Orvis J."/>
            <person name="Puiu D."/>
            <person name="Melake-Berhan A."/>
            <person name="Jones K.M."/>
            <person name="Redman J."/>
            <person name="Chen G."/>
            <person name="Cahoon E.B."/>
            <person name="Gedil M."/>
            <person name="Stanke M."/>
            <person name="Haas B.J."/>
            <person name="Wortman J.R."/>
            <person name="Fraser-Liggett C.M."/>
            <person name="Ravel J."/>
            <person name="Rabinowicz P.D."/>
        </authorList>
    </citation>
    <scope>NUCLEOTIDE SEQUENCE [LARGE SCALE GENOMIC DNA]</scope>
    <source>
        <strain evidence="21">cv. Hale</strain>
    </source>
</reference>
<dbReference type="SFLD" id="SFLDS00003">
    <property type="entry name" value="Haloacid_Dehalogenase"/>
    <property type="match status" value="1"/>
</dbReference>
<dbReference type="Gene3D" id="3.40.50.1000">
    <property type="entry name" value="HAD superfamily/HAD-like"/>
    <property type="match status" value="1"/>
</dbReference>
<dbReference type="PRINTS" id="PR00119">
    <property type="entry name" value="CATATPASE"/>
</dbReference>
<evidence type="ECO:0000256" key="17">
    <source>
        <dbReference type="ARBA" id="ARBA00077729"/>
    </source>
</evidence>
<dbReference type="OrthoDB" id="432719at2759"/>
<dbReference type="FunFam" id="2.70.150.10:FF:000002">
    <property type="entry name" value="Copper-transporting ATPase 1, putative"/>
    <property type="match status" value="1"/>
</dbReference>
<dbReference type="NCBIfam" id="TIGR00003">
    <property type="entry name" value="copper ion binding protein"/>
    <property type="match status" value="1"/>
</dbReference>
<feature type="transmembrane region" description="Helical" evidence="18">
    <location>
        <begin position="907"/>
        <end position="929"/>
    </location>
</feature>
<comment type="similarity">
    <text evidence="2 18">Belongs to the cation transport ATPase (P-type) (TC 3.A.3) family. Type IB subfamily.</text>
</comment>
<dbReference type="FunFam" id="3.40.50.1000:FF:000031">
    <property type="entry name" value="Probable copper-transporting ATPase HMA5"/>
    <property type="match status" value="1"/>
</dbReference>
<evidence type="ECO:0000256" key="18">
    <source>
        <dbReference type="RuleBase" id="RU362081"/>
    </source>
</evidence>
<feature type="transmembrane region" description="Helical" evidence="18">
    <location>
        <begin position="351"/>
        <end position="373"/>
    </location>
</feature>
<evidence type="ECO:0000256" key="2">
    <source>
        <dbReference type="ARBA" id="ARBA00006024"/>
    </source>
</evidence>
<sequence>MNQANGKDGLKAPLLQPPDNVAISVPKHKDGRDNNKVKTIKLKIGEIKCTSCATSVESVLQELNGVDRVVVSPLDGHAAISYVPDLVTAQNIKESIEAAGFPVDEFPEQEISVCRLRIKGMACTSCSESVERALLMANGVKKAVVGLALEEAKVHFDPNLTDTDHIIEAVEDAGFGAELISSGHDVNKVHLKLEGINSVEDATIVQSSLESARGVNHVEMDLAEHKITVSYDPELIGPRSIIKCIEEASAGPNVYCANLYVPPRRRETEQLQETRTYRNQFFLSCLFSIPVFLFSMVLPMLHSYGNWLEYRIQNMLTFGMLLRWILCTPVQFIVGRRFYMGAYHALRRKSANMDVLVALGTNAAYFYSVYIVIKAITSDKFEGQDFFETSAMLISFILLGKYLEVLAKGKTSDALAKLTELSPDTAHLLTLDTDGNVVSEMDISTELIERNDIIKIVPGEKVPVDGIVADGQSHVNESMITGEARPVAKKPGDKVIGGTMNENGCLLVKATHVGSETALSQIVQLVEAAQLARAPVQKLADQISKFFVPAVVIAAFITWLGWFIPGEAGLYPRHWIPKAMDSFELALQFGISVLVVACPCALGLATPTAVMVATGKGASQGVLIKGGNALEKAHKVKTVVFDKTGTLTIGKPVVVSAVLFSSFSMEEFCDMVTAAEANSEHPIAKAVVEHVKRLRQKIGFNTEHIAEAKDFEVHTGTGVSGKVGDRTVLVGNKRLMQAWNVIVGHEVENYISENEQLARTCVLAAIDGKIAGAFAVTDPVKPEAKRVISFLHSMGISAIMVTGDNWATAAAIAKEVGIEKVFAETDPLGKADRIKDLQGKGMTVAMVGDGINDSPALVAADVGLAIGAGTDVAIEAADIVLIKSNLEDVVTAIDLSRKTIQRIRLNYVWALGYNILGMPIAAGILYPFTGIRLPPWLAGGCMAASSLSVVCSSLLLQSYKKPLHVRDC</sequence>
<dbReference type="SUPFAM" id="SSF56784">
    <property type="entry name" value="HAD-like"/>
    <property type="match status" value="1"/>
</dbReference>
<dbReference type="InterPro" id="IPR036412">
    <property type="entry name" value="HAD-like_sf"/>
</dbReference>
<dbReference type="InterPro" id="IPR044492">
    <property type="entry name" value="P_typ_ATPase_HD_dom"/>
</dbReference>
<dbReference type="GO" id="GO:0043682">
    <property type="term" value="F:P-type divalent copper transporter activity"/>
    <property type="evidence" value="ECO:0000318"/>
    <property type="project" value="GO_Central"/>
</dbReference>
<feature type="domain" description="HMA" evidence="19">
    <location>
        <begin position="112"/>
        <end position="178"/>
    </location>
</feature>
<dbReference type="InterPro" id="IPR059000">
    <property type="entry name" value="ATPase_P-type_domA"/>
</dbReference>
<evidence type="ECO:0000313" key="21">
    <source>
        <dbReference type="Proteomes" id="UP000008311"/>
    </source>
</evidence>
<feature type="domain" description="HMA" evidence="19">
    <location>
        <begin position="187"/>
        <end position="253"/>
    </location>
</feature>
<dbReference type="Gene3D" id="3.40.1110.10">
    <property type="entry name" value="Calcium-transporting ATPase, cytoplasmic domain N"/>
    <property type="match status" value="1"/>
</dbReference>
<dbReference type="InterPro" id="IPR006122">
    <property type="entry name" value="HMA_Cu_ion-bd"/>
</dbReference>
<dbReference type="InterPro" id="IPR027256">
    <property type="entry name" value="P-typ_ATPase_IB"/>
</dbReference>
<feature type="transmembrane region" description="Helical" evidence="18">
    <location>
        <begin position="935"/>
        <end position="956"/>
    </location>
</feature>
<dbReference type="STRING" id="3988.B9RIA4"/>
<dbReference type="InterPro" id="IPR023214">
    <property type="entry name" value="HAD_sf"/>
</dbReference>
<evidence type="ECO:0000256" key="16">
    <source>
        <dbReference type="ARBA" id="ARBA00049289"/>
    </source>
</evidence>
<dbReference type="CDD" id="cd00371">
    <property type="entry name" value="HMA"/>
    <property type="match status" value="3"/>
</dbReference>
<dbReference type="PROSITE" id="PS50846">
    <property type="entry name" value="HMA_2"/>
    <property type="match status" value="3"/>
</dbReference>
<keyword evidence="5 18" id="KW-0812">Transmembrane</keyword>
<dbReference type="GO" id="GO:0005507">
    <property type="term" value="F:copper ion binding"/>
    <property type="evidence" value="ECO:0000318"/>
    <property type="project" value="GO_Central"/>
</dbReference>
<keyword evidence="21" id="KW-1185">Reference proteome</keyword>
<evidence type="ECO:0000313" key="20">
    <source>
        <dbReference type="EMBL" id="EEF48876.1"/>
    </source>
</evidence>
<dbReference type="SUPFAM" id="SSF81665">
    <property type="entry name" value="Calcium ATPase, transmembrane domain M"/>
    <property type="match status" value="1"/>
</dbReference>
<dbReference type="SUPFAM" id="SSF81653">
    <property type="entry name" value="Calcium ATPase, transduction domain A"/>
    <property type="match status" value="1"/>
</dbReference>
<dbReference type="InterPro" id="IPR001757">
    <property type="entry name" value="P_typ_ATPase"/>
</dbReference>
<dbReference type="InterPro" id="IPR036163">
    <property type="entry name" value="HMA_dom_sf"/>
</dbReference>
<dbReference type="KEGG" id="rcu:8274424"/>
<dbReference type="SUPFAM" id="SSF55008">
    <property type="entry name" value="HMA, heavy metal-associated domain"/>
    <property type="match status" value="3"/>
</dbReference>
<keyword evidence="4" id="KW-0813">Transport</keyword>
<accession>B9RIA4</accession>
<protein>
    <recommendedName>
        <fullName evidence="3">P-type Cu(+) transporter</fullName>
        <ecNumber evidence="3">7.2.2.8</ecNumber>
    </recommendedName>
    <alternativeName>
        <fullName evidence="17">Protein HEAVY METAL ATPASE 5</fullName>
    </alternativeName>
</protein>
<keyword evidence="10 18" id="KW-0067">ATP-binding</keyword>
<dbReference type="InterPro" id="IPR008250">
    <property type="entry name" value="ATPase_P-typ_transduc_dom_A_sf"/>
</dbReference>
<dbReference type="OMA" id="DHMMESK"/>
<dbReference type="GO" id="GO:0140581">
    <property type="term" value="F:P-type monovalent copper transporter activity"/>
    <property type="evidence" value="ECO:0007669"/>
    <property type="project" value="UniProtKB-EC"/>
</dbReference>
<dbReference type="Pfam" id="PF00702">
    <property type="entry name" value="Hydrolase"/>
    <property type="match status" value="1"/>
</dbReference>
<dbReference type="GO" id="GO:0005524">
    <property type="term" value="F:ATP binding"/>
    <property type="evidence" value="ECO:0007669"/>
    <property type="project" value="UniProtKB-UniRule"/>
</dbReference>
<evidence type="ECO:0000256" key="1">
    <source>
        <dbReference type="ARBA" id="ARBA00004141"/>
    </source>
</evidence>
<dbReference type="PRINTS" id="PR00120">
    <property type="entry name" value="HATPASE"/>
</dbReference>
<keyword evidence="13" id="KW-0186">Copper</keyword>
<dbReference type="InterPro" id="IPR017969">
    <property type="entry name" value="Heavy-metal-associated_CS"/>
</dbReference>
<keyword evidence="6 18" id="KW-0479">Metal-binding</keyword>
<evidence type="ECO:0000256" key="9">
    <source>
        <dbReference type="ARBA" id="ARBA00022796"/>
    </source>
</evidence>
<dbReference type="Pfam" id="PF00122">
    <property type="entry name" value="E1-E2_ATPase"/>
    <property type="match status" value="1"/>
</dbReference>
<keyword evidence="11" id="KW-1278">Translocase</keyword>
<dbReference type="FunFam" id="3.30.70.100:FF:000033">
    <property type="entry name" value="Copper-transporting ATPase HMA5"/>
    <property type="match status" value="1"/>
</dbReference>
<comment type="subcellular location">
    <subcellularLocation>
        <location evidence="1">Membrane</location>
        <topology evidence="1">Multi-pass membrane protein</topology>
    </subcellularLocation>
</comment>
<dbReference type="AlphaFoldDB" id="B9RIA4"/>
<dbReference type="InParanoid" id="B9RIA4"/>
<keyword evidence="14" id="KW-0406">Ion transport</keyword>
<dbReference type="InterPro" id="IPR018303">
    <property type="entry name" value="ATPase_P-typ_P_site"/>
</dbReference>
<dbReference type="InterPro" id="IPR023298">
    <property type="entry name" value="ATPase_P-typ_TM_dom_sf"/>
</dbReference>
<dbReference type="CDD" id="cd02094">
    <property type="entry name" value="P-type_ATPase_Cu-like"/>
    <property type="match status" value="1"/>
</dbReference>
<dbReference type="GO" id="GO:0016887">
    <property type="term" value="F:ATP hydrolysis activity"/>
    <property type="evidence" value="ECO:0007669"/>
    <property type="project" value="InterPro"/>
</dbReference>
<dbReference type="Gene3D" id="3.30.70.100">
    <property type="match status" value="3"/>
</dbReference>
<name>B9RIA4_RICCO</name>
<gene>
    <name evidence="20" type="ORF">RCOM_1577390</name>
</gene>
<proteinExistence type="inferred from homology"/>
<keyword evidence="8 18" id="KW-0547">Nucleotide-binding</keyword>
<organism evidence="20 21">
    <name type="scientific">Ricinus communis</name>
    <name type="common">Castor bean</name>
    <dbReference type="NCBI Taxonomy" id="3988"/>
    <lineage>
        <taxon>Eukaryota</taxon>
        <taxon>Viridiplantae</taxon>
        <taxon>Streptophyta</taxon>
        <taxon>Embryophyta</taxon>
        <taxon>Tracheophyta</taxon>
        <taxon>Spermatophyta</taxon>
        <taxon>Magnoliopsida</taxon>
        <taxon>eudicotyledons</taxon>
        <taxon>Gunneridae</taxon>
        <taxon>Pentapetalae</taxon>
        <taxon>rosids</taxon>
        <taxon>fabids</taxon>
        <taxon>Malpighiales</taxon>
        <taxon>Euphorbiaceae</taxon>
        <taxon>Acalyphoideae</taxon>
        <taxon>Acalypheae</taxon>
        <taxon>Ricinus</taxon>
    </lineage>
</organism>
<feature type="transmembrane region" description="Helical" evidence="18">
    <location>
        <begin position="281"/>
        <end position="301"/>
    </location>
</feature>
<comment type="catalytic activity">
    <reaction evidence="16">
        <text>Cu(+)(in) + ATP + H2O = Cu(+)(out) + ADP + phosphate + H(+)</text>
        <dbReference type="Rhea" id="RHEA:25792"/>
        <dbReference type="ChEBI" id="CHEBI:15377"/>
        <dbReference type="ChEBI" id="CHEBI:15378"/>
        <dbReference type="ChEBI" id="CHEBI:30616"/>
        <dbReference type="ChEBI" id="CHEBI:43474"/>
        <dbReference type="ChEBI" id="CHEBI:49552"/>
        <dbReference type="ChEBI" id="CHEBI:456216"/>
        <dbReference type="EC" id="7.2.2.8"/>
    </reaction>
</comment>
<evidence type="ECO:0000256" key="8">
    <source>
        <dbReference type="ARBA" id="ARBA00022741"/>
    </source>
</evidence>
<dbReference type="EMBL" id="EQ973781">
    <property type="protein sequence ID" value="EEF48876.1"/>
    <property type="molecule type" value="Genomic_DNA"/>
</dbReference>
<feature type="transmembrane region" description="Helical" evidence="18">
    <location>
        <begin position="385"/>
        <end position="403"/>
    </location>
</feature>
<dbReference type="Gene3D" id="2.70.150.10">
    <property type="entry name" value="Calcium-transporting ATPase, cytoplasmic transduction domain A"/>
    <property type="match status" value="1"/>
</dbReference>
<evidence type="ECO:0000256" key="10">
    <source>
        <dbReference type="ARBA" id="ARBA00022840"/>
    </source>
</evidence>
<feature type="transmembrane region" description="Helical" evidence="18">
    <location>
        <begin position="321"/>
        <end position="339"/>
    </location>
</feature>
<keyword evidence="9" id="KW-0187">Copper transport</keyword>
<dbReference type="PANTHER" id="PTHR46594:SF2">
    <property type="entry name" value="COPPER-TRANSPORTING ATPASE HMA4"/>
    <property type="match status" value="1"/>
</dbReference>
<dbReference type="EC" id="7.2.2.8" evidence="3"/>
<evidence type="ECO:0000256" key="11">
    <source>
        <dbReference type="ARBA" id="ARBA00022967"/>
    </source>
</evidence>
<dbReference type="NCBIfam" id="TIGR01494">
    <property type="entry name" value="ATPase_P-type"/>
    <property type="match status" value="1"/>
</dbReference>
<dbReference type="InterPro" id="IPR006121">
    <property type="entry name" value="HMA_dom"/>
</dbReference>
<keyword evidence="15 18" id="KW-0472">Membrane</keyword>
<keyword evidence="12 18" id="KW-1133">Transmembrane helix</keyword>
<dbReference type="GO" id="GO:0016020">
    <property type="term" value="C:membrane"/>
    <property type="evidence" value="ECO:0000318"/>
    <property type="project" value="GO_Central"/>
</dbReference>
<evidence type="ECO:0000256" key="3">
    <source>
        <dbReference type="ARBA" id="ARBA00012517"/>
    </source>
</evidence>
<dbReference type="FunFam" id="3.30.70.100:FF:000001">
    <property type="entry name" value="ATPase copper transporting beta"/>
    <property type="match status" value="1"/>
</dbReference>
<dbReference type="PROSITE" id="PS00154">
    <property type="entry name" value="ATPASE_E1_E2"/>
    <property type="match status" value="1"/>
</dbReference>
<dbReference type="PANTHER" id="PTHR46594">
    <property type="entry name" value="P-TYPE CATION-TRANSPORTING ATPASE"/>
    <property type="match status" value="1"/>
</dbReference>
<dbReference type="NCBIfam" id="TIGR01525">
    <property type="entry name" value="ATPase-IB_hvy"/>
    <property type="match status" value="1"/>
</dbReference>